<dbReference type="SMART" id="SM00283">
    <property type="entry name" value="MA"/>
    <property type="match status" value="1"/>
</dbReference>
<dbReference type="PANTHER" id="PTHR32089:SF120">
    <property type="entry name" value="METHYL-ACCEPTING CHEMOTAXIS PROTEIN TLPQ"/>
    <property type="match status" value="1"/>
</dbReference>
<dbReference type="EMBL" id="CP020465">
    <property type="protein sequence ID" value="ASP47365.1"/>
    <property type="molecule type" value="Genomic_DNA"/>
</dbReference>
<dbReference type="PRINTS" id="PR00260">
    <property type="entry name" value="CHEMTRNSDUCR"/>
</dbReference>
<dbReference type="InterPro" id="IPR004090">
    <property type="entry name" value="Chemotax_Me-accpt_rcpt"/>
</dbReference>
<name>A0A222G645_9GAMM</name>
<feature type="domain" description="HAMP" evidence="7">
    <location>
        <begin position="373"/>
        <end position="427"/>
    </location>
</feature>
<evidence type="ECO:0000256" key="1">
    <source>
        <dbReference type="ARBA" id="ARBA00004370"/>
    </source>
</evidence>
<comment type="subcellular location">
    <subcellularLocation>
        <location evidence="1">Membrane</location>
    </subcellularLocation>
</comment>
<evidence type="ECO:0000256" key="2">
    <source>
        <dbReference type="ARBA" id="ARBA00023224"/>
    </source>
</evidence>
<evidence type="ECO:0000313" key="9">
    <source>
        <dbReference type="Proteomes" id="UP000202259"/>
    </source>
</evidence>
<dbReference type="GO" id="GO:0016020">
    <property type="term" value="C:membrane"/>
    <property type="evidence" value="ECO:0007669"/>
    <property type="project" value="UniProtKB-SubCell"/>
</dbReference>
<comment type="similarity">
    <text evidence="3">Belongs to the methyl-accepting chemotaxis (MCP) protein family.</text>
</comment>
<dbReference type="FunFam" id="1.10.287.950:FF:000001">
    <property type="entry name" value="Methyl-accepting chemotaxis sensory transducer"/>
    <property type="match status" value="1"/>
</dbReference>
<dbReference type="KEGG" id="cber:B5D82_06065"/>
<dbReference type="Gene3D" id="1.10.287.950">
    <property type="entry name" value="Methyl-accepting chemotaxis protein"/>
    <property type="match status" value="1"/>
</dbReference>
<proteinExistence type="inferred from homology"/>
<dbReference type="Pfam" id="PF22673">
    <property type="entry name" value="MCP-like_PDC_1"/>
    <property type="match status" value="1"/>
</dbReference>
<keyword evidence="5" id="KW-1133">Transmembrane helix</keyword>
<keyword evidence="5" id="KW-0812">Transmembrane</keyword>
<keyword evidence="5" id="KW-0472">Membrane</keyword>
<dbReference type="SUPFAM" id="SSF58104">
    <property type="entry name" value="Methyl-accepting chemotaxis protein (MCP) signaling domain"/>
    <property type="match status" value="1"/>
</dbReference>
<feature type="transmembrane region" description="Helical" evidence="5">
    <location>
        <begin position="348"/>
        <end position="372"/>
    </location>
</feature>
<evidence type="ECO:0000259" key="6">
    <source>
        <dbReference type="PROSITE" id="PS50111"/>
    </source>
</evidence>
<gene>
    <name evidence="8" type="ORF">B5D82_06065</name>
</gene>
<dbReference type="OrthoDB" id="2489132at2"/>
<accession>A0A222G645</accession>
<dbReference type="Proteomes" id="UP000202259">
    <property type="component" value="Chromosome"/>
</dbReference>
<dbReference type="CDD" id="cd11386">
    <property type="entry name" value="MCP_signal"/>
    <property type="match status" value="1"/>
</dbReference>
<keyword evidence="2 4" id="KW-0807">Transducer</keyword>
<dbReference type="Pfam" id="PF00672">
    <property type="entry name" value="HAMP"/>
    <property type="match status" value="1"/>
</dbReference>
<dbReference type="Pfam" id="PF00015">
    <property type="entry name" value="MCPsignal"/>
    <property type="match status" value="1"/>
</dbReference>
<dbReference type="CDD" id="cd12913">
    <property type="entry name" value="PDC1_MCP_like"/>
    <property type="match status" value="1"/>
</dbReference>
<dbReference type="SMART" id="SM00304">
    <property type="entry name" value="HAMP"/>
    <property type="match status" value="1"/>
</dbReference>
<protein>
    <submittedName>
        <fullName evidence="8">Methyl-accepting chemotaxis protein</fullName>
    </submittedName>
</protein>
<evidence type="ECO:0000256" key="5">
    <source>
        <dbReference type="SAM" id="Phobius"/>
    </source>
</evidence>
<evidence type="ECO:0000256" key="4">
    <source>
        <dbReference type="PROSITE-ProRule" id="PRU00284"/>
    </source>
</evidence>
<evidence type="ECO:0000259" key="7">
    <source>
        <dbReference type="PROSITE" id="PS50885"/>
    </source>
</evidence>
<dbReference type="PROSITE" id="PS50111">
    <property type="entry name" value="CHEMOTAXIS_TRANSDUC_2"/>
    <property type="match status" value="1"/>
</dbReference>
<evidence type="ECO:0000313" key="8">
    <source>
        <dbReference type="EMBL" id="ASP47365.1"/>
    </source>
</evidence>
<feature type="domain" description="Methyl-accepting transducer" evidence="6">
    <location>
        <begin position="432"/>
        <end position="668"/>
    </location>
</feature>
<reference evidence="8 9" key="1">
    <citation type="submission" date="2017-08" db="EMBL/GenBank/DDBJ databases">
        <title>Complete genome of Colwellia sp. NB097-1, a psychrophile bacterium ioslated from Bering Sea.</title>
        <authorList>
            <person name="Chen X."/>
        </authorList>
    </citation>
    <scope>NUCLEOTIDE SEQUENCE [LARGE SCALE GENOMIC DNA]</scope>
    <source>
        <strain evidence="8 9">NB097-1</strain>
    </source>
</reference>
<dbReference type="RefSeq" id="WP_081149980.1">
    <property type="nucleotide sequence ID" value="NZ_CP020465.1"/>
</dbReference>
<dbReference type="PANTHER" id="PTHR32089">
    <property type="entry name" value="METHYL-ACCEPTING CHEMOTAXIS PROTEIN MCPB"/>
    <property type="match status" value="1"/>
</dbReference>
<dbReference type="GO" id="GO:0004888">
    <property type="term" value="F:transmembrane signaling receptor activity"/>
    <property type="evidence" value="ECO:0007669"/>
    <property type="project" value="InterPro"/>
</dbReference>
<dbReference type="CDD" id="cd06225">
    <property type="entry name" value="HAMP"/>
    <property type="match status" value="1"/>
</dbReference>
<evidence type="ECO:0000256" key="3">
    <source>
        <dbReference type="ARBA" id="ARBA00029447"/>
    </source>
</evidence>
<organism evidence="8 9">
    <name type="scientific">Cognaticolwellia beringensis</name>
    <dbReference type="NCBI Taxonomy" id="1967665"/>
    <lineage>
        <taxon>Bacteria</taxon>
        <taxon>Pseudomonadati</taxon>
        <taxon>Pseudomonadota</taxon>
        <taxon>Gammaproteobacteria</taxon>
        <taxon>Alteromonadales</taxon>
        <taxon>Colwelliaceae</taxon>
        <taxon>Cognaticolwellia</taxon>
    </lineage>
</organism>
<dbReference type="PROSITE" id="PS50885">
    <property type="entry name" value="HAMP"/>
    <property type="match status" value="1"/>
</dbReference>
<keyword evidence="9" id="KW-1185">Reference proteome</keyword>
<dbReference type="Gene3D" id="3.30.450.20">
    <property type="entry name" value="PAS domain"/>
    <property type="match status" value="1"/>
</dbReference>
<dbReference type="AlphaFoldDB" id="A0A222G645"/>
<dbReference type="InterPro" id="IPR003660">
    <property type="entry name" value="HAMP_dom"/>
</dbReference>
<dbReference type="InterPro" id="IPR004089">
    <property type="entry name" value="MCPsignal_dom"/>
</dbReference>
<dbReference type="GO" id="GO:0007165">
    <property type="term" value="P:signal transduction"/>
    <property type="evidence" value="ECO:0007669"/>
    <property type="project" value="UniProtKB-KW"/>
</dbReference>
<sequence length="704" mass="76858">MLLSKRHSIQQKVTVLFISIVLLCAIAFGVITSSTLSSLSSEQISSTQSLLQSSVLNSMEDAGKLSSERISNLLKQSFAPALILAETLAKTAYPNTPFDRDVVNDLSHYALDATPTISSIYAQFEVNGYDRLDSKFLAFGQHSTPTGTLEVYWIKENGKAIFYPTENAQDKYITDKDDNGIRTAEFYLCSKDSLKPCALDPYLYEIESGRHELMTTLSAPIIVSKEFRGIVGVDINLPVIQKWITEQSKSLFQGNASISLFSQRNILIASSLYPDKLSNKASAVNAELSTILNESKSSVNSGTDWYVKVPVFISEADVTWTLLISLPEKVALASILQMTEQANEHYNIALVELLLFSLLFVIVALLFAIWLARSITTPIKLLSSSIQELAENEGDLTQKVNVNSHAELILLAEGFNKFINKLAEMISASKTFSHELYGKFSELENIANDVETGTQAQQIDLDSIATAMTEMAASSGDVAKLAVETANGGKHANALLQETQDILESSVKNVQLLQGNISLTSEQISQVAARSDDITSIVETIRSIADQTNLLALNAAIEAARAGEQGRGFAVVADEVRSLAARTQTSTQDISNLISNLQIDVNKAVQTLDENKDSITRTVDNTNISFERLSQTKTSIEIMSESIEQVATAAEQQSHVAEDINIRLVSVSDSSNGLAELGHKLQKNSIHSKGIAEQIKAELNRLKC</sequence>
<dbReference type="GO" id="GO:0006935">
    <property type="term" value="P:chemotaxis"/>
    <property type="evidence" value="ECO:0007669"/>
    <property type="project" value="InterPro"/>
</dbReference>